<evidence type="ECO:0000256" key="1">
    <source>
        <dbReference type="ARBA" id="ARBA00007689"/>
    </source>
</evidence>
<dbReference type="EMBL" id="JADBGI010000006">
    <property type="protein sequence ID" value="MBE2998861.1"/>
    <property type="molecule type" value="Genomic_DNA"/>
</dbReference>
<gene>
    <name evidence="3" type="ORF">IDM40_09105</name>
</gene>
<accession>A0ABR9P4V7</accession>
<comment type="similarity">
    <text evidence="1">Belongs to the YciI family.</text>
</comment>
<feature type="domain" description="YCII-related" evidence="2">
    <location>
        <begin position="1"/>
        <end position="105"/>
    </location>
</feature>
<organism evidence="3 4">
    <name type="scientific">Nocardiopsis coralli</name>
    <dbReference type="NCBI Taxonomy" id="2772213"/>
    <lineage>
        <taxon>Bacteria</taxon>
        <taxon>Bacillati</taxon>
        <taxon>Actinomycetota</taxon>
        <taxon>Actinomycetes</taxon>
        <taxon>Streptosporangiales</taxon>
        <taxon>Nocardiopsidaceae</taxon>
        <taxon>Nocardiopsis</taxon>
    </lineage>
</organism>
<comment type="caution">
    <text evidence="3">The sequence shown here is derived from an EMBL/GenBank/DDBJ whole genome shotgun (WGS) entry which is preliminary data.</text>
</comment>
<protein>
    <submittedName>
        <fullName evidence="3">YciI family protein</fullName>
    </submittedName>
</protein>
<dbReference type="RefSeq" id="WP_193121489.1">
    <property type="nucleotide sequence ID" value="NZ_JADBGI010000006.1"/>
</dbReference>
<dbReference type="InterPro" id="IPR005545">
    <property type="entry name" value="YCII"/>
</dbReference>
<dbReference type="SUPFAM" id="SSF54909">
    <property type="entry name" value="Dimeric alpha+beta barrel"/>
    <property type="match status" value="1"/>
</dbReference>
<dbReference type="Proteomes" id="UP000806528">
    <property type="component" value="Unassembled WGS sequence"/>
</dbReference>
<evidence type="ECO:0000259" key="2">
    <source>
        <dbReference type="Pfam" id="PF03795"/>
    </source>
</evidence>
<dbReference type="Gene3D" id="3.30.70.1060">
    <property type="entry name" value="Dimeric alpha+beta barrel"/>
    <property type="match status" value="1"/>
</dbReference>
<proteinExistence type="inferred from homology"/>
<keyword evidence="4" id="KW-1185">Reference proteome</keyword>
<evidence type="ECO:0000313" key="4">
    <source>
        <dbReference type="Proteomes" id="UP000806528"/>
    </source>
</evidence>
<dbReference type="InterPro" id="IPR011008">
    <property type="entry name" value="Dimeric_a/b-barrel"/>
</dbReference>
<reference evidence="3 4" key="1">
    <citation type="submission" date="2020-09" db="EMBL/GenBank/DDBJ databases">
        <title>Diversity and distribution of actinomycetes associated with coral in the coast of Hainan.</title>
        <authorList>
            <person name="Li F."/>
        </authorList>
    </citation>
    <scope>NUCLEOTIDE SEQUENCE [LARGE SCALE GENOMIC DNA]</scope>
    <source>
        <strain evidence="3 4">HNM0947</strain>
    </source>
</reference>
<evidence type="ECO:0000313" key="3">
    <source>
        <dbReference type="EMBL" id="MBE2998861.1"/>
    </source>
</evidence>
<sequence>MRYLMTIMSDPQDEAAGEYEAPPEVYEEMANYNEKMSRSGVLVTGEGLLSTSEGAEVAFRDGRAEVFDGPFTEAKEFIAGYWVLDVASKEEAIAWARRCPHPPQGELRLQLRRIAELDDLDEMPEELKERERQLRAQGQGI</sequence>
<dbReference type="PANTHER" id="PTHR35174">
    <property type="entry name" value="BLL7171 PROTEIN-RELATED"/>
    <property type="match status" value="1"/>
</dbReference>
<name>A0ABR9P4V7_9ACTN</name>
<dbReference type="Pfam" id="PF03795">
    <property type="entry name" value="YCII"/>
    <property type="match status" value="1"/>
</dbReference>